<gene>
    <name evidence="4" type="ORF">BHQ18_02855</name>
</gene>
<evidence type="ECO:0000256" key="1">
    <source>
        <dbReference type="ARBA" id="ARBA00005801"/>
    </source>
</evidence>
<dbReference type="InterPro" id="IPR050882">
    <property type="entry name" value="Prepilin_peptidase/N-MTase"/>
</dbReference>
<keyword evidence="2" id="KW-1133">Transmembrane helix</keyword>
<comment type="caution">
    <text evidence="4">The sequence shown here is derived from an EMBL/GenBank/DDBJ whole genome shotgun (WGS) entry which is preliminary data.</text>
</comment>
<dbReference type="STRING" id="1776.BHQ18_02855"/>
<evidence type="ECO:0000259" key="3">
    <source>
        <dbReference type="Pfam" id="PF01478"/>
    </source>
</evidence>
<feature type="transmembrane region" description="Helical" evidence="2">
    <location>
        <begin position="49"/>
        <end position="73"/>
    </location>
</feature>
<dbReference type="AlphaFoldDB" id="A0A1E3RPN6"/>
<evidence type="ECO:0000313" key="4">
    <source>
        <dbReference type="EMBL" id="ODQ91818.1"/>
    </source>
</evidence>
<feature type="domain" description="Prepilin type IV endopeptidase peptidase" evidence="3">
    <location>
        <begin position="8"/>
        <end position="109"/>
    </location>
</feature>
<dbReference type="PANTHER" id="PTHR30487:SF0">
    <property type="entry name" value="PREPILIN LEADER PEPTIDASE_N-METHYLTRANSFERASE-RELATED"/>
    <property type="match status" value="1"/>
</dbReference>
<keyword evidence="5" id="KW-1185">Reference proteome</keyword>
<accession>A0A1E3RPN6</accession>
<keyword evidence="2" id="KW-0812">Transmembrane</keyword>
<dbReference type="Pfam" id="PF01478">
    <property type="entry name" value="Peptidase_A24"/>
    <property type="match status" value="1"/>
</dbReference>
<sequence>MGLVAGAVVWLTALSVSDIRHRRLPNGLTLTGAVVIPAVAALHGRGLPALAGAAALFAVYLTVHLIAPAALGAGDVKLALGTGALTGAFGIDVWLLAAFGASLLSAAWALLLVVTYTKGAVPHGVSMCLATALTAGSALI</sequence>
<dbReference type="Gene3D" id="1.20.120.1220">
    <property type="match status" value="1"/>
</dbReference>
<dbReference type="Proteomes" id="UP000094053">
    <property type="component" value="Unassembled WGS sequence"/>
</dbReference>
<proteinExistence type="inferred from homology"/>
<organism evidence="4 5">
    <name type="scientific">Mycolicibacterium flavescens</name>
    <name type="common">Mycobacterium flavescens</name>
    <dbReference type="NCBI Taxonomy" id="1776"/>
    <lineage>
        <taxon>Bacteria</taxon>
        <taxon>Bacillati</taxon>
        <taxon>Actinomycetota</taxon>
        <taxon>Actinomycetes</taxon>
        <taxon>Mycobacteriales</taxon>
        <taxon>Mycobacteriaceae</taxon>
        <taxon>Mycolicibacterium</taxon>
    </lineage>
</organism>
<dbReference type="EMBL" id="MIHA01000002">
    <property type="protein sequence ID" value="ODQ91818.1"/>
    <property type="molecule type" value="Genomic_DNA"/>
</dbReference>
<evidence type="ECO:0000313" key="5">
    <source>
        <dbReference type="Proteomes" id="UP000094053"/>
    </source>
</evidence>
<feature type="transmembrane region" description="Helical" evidence="2">
    <location>
        <begin position="25"/>
        <end position="42"/>
    </location>
</feature>
<dbReference type="GO" id="GO:0004190">
    <property type="term" value="F:aspartic-type endopeptidase activity"/>
    <property type="evidence" value="ECO:0007669"/>
    <property type="project" value="InterPro"/>
</dbReference>
<dbReference type="GO" id="GO:0006465">
    <property type="term" value="P:signal peptide processing"/>
    <property type="evidence" value="ECO:0007669"/>
    <property type="project" value="TreeGrafter"/>
</dbReference>
<comment type="similarity">
    <text evidence="1">Belongs to the peptidase A24 family.</text>
</comment>
<feature type="transmembrane region" description="Helical" evidence="2">
    <location>
        <begin position="93"/>
        <end position="117"/>
    </location>
</feature>
<dbReference type="OrthoDB" id="4428077at2"/>
<dbReference type="InterPro" id="IPR000045">
    <property type="entry name" value="Prepilin_IV_endopep_pep"/>
</dbReference>
<dbReference type="PANTHER" id="PTHR30487">
    <property type="entry name" value="TYPE 4 PREPILIN-LIKE PROTEINS LEADER PEPTIDE-PROCESSING ENZYME"/>
    <property type="match status" value="1"/>
</dbReference>
<evidence type="ECO:0000256" key="2">
    <source>
        <dbReference type="SAM" id="Phobius"/>
    </source>
</evidence>
<reference evidence="5" key="1">
    <citation type="submission" date="2016-09" db="EMBL/GenBank/DDBJ databases">
        <authorList>
            <person name="Greninger A.L."/>
            <person name="Jerome K.R."/>
            <person name="Mcnair B."/>
            <person name="Wallis C."/>
            <person name="Fang F."/>
        </authorList>
    </citation>
    <scope>NUCLEOTIDE SEQUENCE [LARGE SCALE GENOMIC DNA]</scope>
    <source>
        <strain evidence="5">M6</strain>
    </source>
</reference>
<protein>
    <submittedName>
        <fullName evidence="4">Peptidase A24</fullName>
    </submittedName>
</protein>
<dbReference type="GO" id="GO:0005886">
    <property type="term" value="C:plasma membrane"/>
    <property type="evidence" value="ECO:0007669"/>
    <property type="project" value="TreeGrafter"/>
</dbReference>
<name>A0A1E3RPN6_MYCFV</name>
<keyword evidence="2" id="KW-0472">Membrane</keyword>
<dbReference type="RefSeq" id="WP_069412075.1">
    <property type="nucleotide sequence ID" value="NZ_JACKUL010000036.1"/>
</dbReference>